<reference evidence="6" key="2">
    <citation type="journal article" date="2023" name="BMC Genomics">
        <title>Pest status, molecular evolution, and epigenetic factors derived from the genome assembly of Frankliniella fusca, a thysanopteran phytovirus vector.</title>
        <authorList>
            <person name="Catto M.A."/>
            <person name="Labadie P.E."/>
            <person name="Jacobson A.L."/>
            <person name="Kennedy G.G."/>
            <person name="Srinivasan R."/>
            <person name="Hunt B.G."/>
        </authorList>
    </citation>
    <scope>NUCLEOTIDE SEQUENCE</scope>
    <source>
        <strain evidence="6">PL_HMW_Pooled</strain>
    </source>
</reference>
<keyword evidence="7" id="KW-1185">Reference proteome</keyword>
<keyword evidence="2 3" id="KW-0238">DNA-binding</keyword>
<dbReference type="GO" id="GO:0000977">
    <property type="term" value="F:RNA polymerase II transcription regulatory region sequence-specific DNA binding"/>
    <property type="evidence" value="ECO:0007669"/>
    <property type="project" value="TreeGrafter"/>
</dbReference>
<dbReference type="Gene3D" id="1.10.10.60">
    <property type="entry name" value="Homeodomain-like"/>
    <property type="match status" value="1"/>
</dbReference>
<protein>
    <submittedName>
        <fullName evidence="6">Homeobox protein aristaless</fullName>
    </submittedName>
</protein>
<dbReference type="GO" id="GO:0005634">
    <property type="term" value="C:nucleus"/>
    <property type="evidence" value="ECO:0007669"/>
    <property type="project" value="UniProtKB-SubCell"/>
</dbReference>
<evidence type="ECO:0000259" key="5">
    <source>
        <dbReference type="PROSITE" id="PS50071"/>
    </source>
</evidence>
<evidence type="ECO:0000256" key="3">
    <source>
        <dbReference type="RuleBase" id="RU000682"/>
    </source>
</evidence>
<dbReference type="AlphaFoldDB" id="A0AAE1L7R9"/>
<sequence>MGVSEVEVGPIGPAVPPGGRAAAALEEDARARSRGVMGALPGPLPPPPHLNGHLLPPHLQHQLHLQHLQPHLQHLQHLQHLSVHRRHPDDERGSLTSLPVDLGTRGAAGGGGSEAGASPSSPGRDAAHAPHAAPGTVLSPGLGPGAPPPQRSPSSPQQSSPPPFLDGSAASTASEEAAGSGEDVDPEASAADDFPPKRKQRRYRTTFTSFQLEELEKAFSRTHYPDVFTR</sequence>
<keyword evidence="2 3" id="KW-0539">Nucleus</keyword>
<evidence type="ECO:0000256" key="2">
    <source>
        <dbReference type="PROSITE-ProRule" id="PRU00108"/>
    </source>
</evidence>
<dbReference type="PANTHER" id="PTHR24329">
    <property type="entry name" value="HOMEOBOX PROTEIN ARISTALESS"/>
    <property type="match status" value="1"/>
</dbReference>
<dbReference type="PANTHER" id="PTHR24329:SF337">
    <property type="entry name" value="ARISTALESS RELATED HOMEOBOX"/>
    <property type="match status" value="1"/>
</dbReference>
<keyword evidence="2 3" id="KW-0371">Homeobox</keyword>
<name>A0AAE1L7R9_9NEOP</name>
<reference evidence="6" key="1">
    <citation type="submission" date="2021-07" db="EMBL/GenBank/DDBJ databases">
        <authorList>
            <person name="Catto M.A."/>
            <person name="Jacobson A."/>
            <person name="Kennedy G."/>
            <person name="Labadie P."/>
            <person name="Hunt B.G."/>
            <person name="Srinivasan R."/>
        </authorList>
    </citation>
    <scope>NUCLEOTIDE SEQUENCE</scope>
    <source>
        <strain evidence="6">PL_HMW_Pooled</strain>
        <tissue evidence="6">Head</tissue>
    </source>
</reference>
<comment type="subcellular location">
    <subcellularLocation>
        <location evidence="1 2 3">Nucleus</location>
    </subcellularLocation>
</comment>
<feature type="domain" description="Homeobox" evidence="5">
    <location>
        <begin position="198"/>
        <end position="230"/>
    </location>
</feature>
<proteinExistence type="predicted"/>
<feature type="region of interest" description="Disordered" evidence="4">
    <location>
        <begin position="1"/>
        <end position="56"/>
    </location>
</feature>
<dbReference type="InterPro" id="IPR009057">
    <property type="entry name" value="Homeodomain-like_sf"/>
</dbReference>
<accession>A0AAE1L7R9</accession>
<evidence type="ECO:0000256" key="1">
    <source>
        <dbReference type="ARBA" id="ARBA00004123"/>
    </source>
</evidence>
<dbReference type="Pfam" id="PF00046">
    <property type="entry name" value="Homeodomain"/>
    <property type="match status" value="1"/>
</dbReference>
<comment type="caution">
    <text evidence="6">The sequence shown here is derived from an EMBL/GenBank/DDBJ whole genome shotgun (WGS) entry which is preliminary data.</text>
</comment>
<evidence type="ECO:0000313" key="7">
    <source>
        <dbReference type="Proteomes" id="UP001219518"/>
    </source>
</evidence>
<gene>
    <name evidence="6" type="ORF">KUF71_019170</name>
</gene>
<organism evidence="6 7">
    <name type="scientific">Frankliniella fusca</name>
    <dbReference type="NCBI Taxonomy" id="407009"/>
    <lineage>
        <taxon>Eukaryota</taxon>
        <taxon>Metazoa</taxon>
        <taxon>Ecdysozoa</taxon>
        <taxon>Arthropoda</taxon>
        <taxon>Hexapoda</taxon>
        <taxon>Insecta</taxon>
        <taxon>Pterygota</taxon>
        <taxon>Neoptera</taxon>
        <taxon>Paraneoptera</taxon>
        <taxon>Thysanoptera</taxon>
        <taxon>Terebrantia</taxon>
        <taxon>Thripoidea</taxon>
        <taxon>Thripidae</taxon>
        <taxon>Frankliniella</taxon>
    </lineage>
</organism>
<evidence type="ECO:0000256" key="4">
    <source>
        <dbReference type="SAM" id="MobiDB-lite"/>
    </source>
</evidence>
<feature type="compositionally biased region" description="Low complexity" evidence="4">
    <location>
        <begin position="9"/>
        <end position="24"/>
    </location>
</feature>
<dbReference type="PROSITE" id="PS50071">
    <property type="entry name" value="HOMEOBOX_2"/>
    <property type="match status" value="1"/>
</dbReference>
<feature type="compositionally biased region" description="Low complexity" evidence="4">
    <location>
        <begin position="167"/>
        <end position="181"/>
    </location>
</feature>
<dbReference type="GO" id="GO:0000981">
    <property type="term" value="F:DNA-binding transcription factor activity, RNA polymerase II-specific"/>
    <property type="evidence" value="ECO:0007669"/>
    <property type="project" value="TreeGrafter"/>
</dbReference>
<feature type="region of interest" description="Disordered" evidence="4">
    <location>
        <begin position="82"/>
        <end position="204"/>
    </location>
</feature>
<dbReference type="EMBL" id="JAHWGI010000083">
    <property type="protein sequence ID" value="KAK3908914.1"/>
    <property type="molecule type" value="Genomic_DNA"/>
</dbReference>
<evidence type="ECO:0000313" key="6">
    <source>
        <dbReference type="EMBL" id="KAK3908914.1"/>
    </source>
</evidence>
<dbReference type="InterPro" id="IPR050649">
    <property type="entry name" value="Paired_Homeobox_TFs"/>
</dbReference>
<dbReference type="CDD" id="cd00086">
    <property type="entry name" value="homeodomain"/>
    <property type="match status" value="1"/>
</dbReference>
<dbReference type="InterPro" id="IPR001356">
    <property type="entry name" value="HD"/>
</dbReference>
<dbReference type="SUPFAM" id="SSF46689">
    <property type="entry name" value="Homeodomain-like"/>
    <property type="match status" value="1"/>
</dbReference>
<dbReference type="Proteomes" id="UP001219518">
    <property type="component" value="Unassembled WGS sequence"/>
</dbReference>